<dbReference type="eggNOG" id="ENOG5032TXK">
    <property type="taxonomic scope" value="Bacteria"/>
</dbReference>
<feature type="transmembrane region" description="Helical" evidence="1">
    <location>
        <begin position="12"/>
        <end position="32"/>
    </location>
</feature>
<evidence type="ECO:0000256" key="1">
    <source>
        <dbReference type="SAM" id="Phobius"/>
    </source>
</evidence>
<evidence type="ECO:0008006" key="4">
    <source>
        <dbReference type="Google" id="ProtNLM"/>
    </source>
</evidence>
<dbReference type="KEGG" id="hoh:Hoch_2493"/>
<keyword evidence="1" id="KW-0812">Transmembrane</keyword>
<dbReference type="AlphaFoldDB" id="D0LKI1"/>
<reference evidence="2 3" key="1">
    <citation type="journal article" date="2010" name="Stand. Genomic Sci.">
        <title>Complete genome sequence of Haliangium ochraceum type strain (SMP-2).</title>
        <authorList>
            <consortium name="US DOE Joint Genome Institute (JGI-PGF)"/>
            <person name="Ivanova N."/>
            <person name="Daum C."/>
            <person name="Lang E."/>
            <person name="Abt B."/>
            <person name="Kopitz M."/>
            <person name="Saunders E."/>
            <person name="Lapidus A."/>
            <person name="Lucas S."/>
            <person name="Glavina Del Rio T."/>
            <person name="Nolan M."/>
            <person name="Tice H."/>
            <person name="Copeland A."/>
            <person name="Cheng J.F."/>
            <person name="Chen F."/>
            <person name="Bruce D."/>
            <person name="Goodwin L."/>
            <person name="Pitluck S."/>
            <person name="Mavromatis K."/>
            <person name="Pati A."/>
            <person name="Mikhailova N."/>
            <person name="Chen A."/>
            <person name="Palaniappan K."/>
            <person name="Land M."/>
            <person name="Hauser L."/>
            <person name="Chang Y.J."/>
            <person name="Jeffries C.D."/>
            <person name="Detter J.C."/>
            <person name="Brettin T."/>
            <person name="Rohde M."/>
            <person name="Goker M."/>
            <person name="Bristow J."/>
            <person name="Markowitz V."/>
            <person name="Eisen J.A."/>
            <person name="Hugenholtz P."/>
            <person name="Kyrpides N.C."/>
            <person name="Klenk H.P."/>
        </authorList>
    </citation>
    <scope>NUCLEOTIDE SEQUENCE [LARGE SCALE GENOMIC DNA]</scope>
    <source>
        <strain evidence="3">DSM 14365 / CIP 107738 / JCM 11303 / AJ 13395 / SMP-2</strain>
    </source>
</reference>
<gene>
    <name evidence="2" type="ordered locus">Hoch_2493</name>
</gene>
<name>D0LKI1_HALO1</name>
<evidence type="ECO:0000313" key="3">
    <source>
        <dbReference type="Proteomes" id="UP000001880"/>
    </source>
</evidence>
<keyword evidence="1" id="KW-1133">Transmembrane helix</keyword>
<evidence type="ECO:0000313" key="2">
    <source>
        <dbReference type="EMBL" id="ACY15029.1"/>
    </source>
</evidence>
<feature type="transmembrane region" description="Helical" evidence="1">
    <location>
        <begin position="61"/>
        <end position="84"/>
    </location>
</feature>
<dbReference type="EMBL" id="CP001804">
    <property type="protein sequence ID" value="ACY15029.1"/>
    <property type="molecule type" value="Genomic_DNA"/>
</dbReference>
<protein>
    <recommendedName>
        <fullName evidence="4">Transmembrane protein</fullName>
    </recommendedName>
</protein>
<dbReference type="Proteomes" id="UP000001880">
    <property type="component" value="Chromosome"/>
</dbReference>
<dbReference type="STRING" id="502025.Hoch_2493"/>
<sequence>MGSIEAKPTAKAPWHLWVVGSLFFLLFAGGVYDNAMNLAGSRAYWEREGYSPALIDYFSSYPLSLAVIWTAGVWTALLAALLLLLRSRVSVHAAVVSLACQLVLDLITFGFRNRWQVFETWMVIFDLGILVISALFVGYLHRLSARGVLR</sequence>
<keyword evidence="1" id="KW-0472">Membrane</keyword>
<organism evidence="2 3">
    <name type="scientific">Haliangium ochraceum (strain DSM 14365 / JCM 11303 / SMP-2)</name>
    <dbReference type="NCBI Taxonomy" id="502025"/>
    <lineage>
        <taxon>Bacteria</taxon>
        <taxon>Pseudomonadati</taxon>
        <taxon>Myxococcota</taxon>
        <taxon>Polyangia</taxon>
        <taxon>Haliangiales</taxon>
        <taxon>Kofleriaceae</taxon>
        <taxon>Haliangium</taxon>
    </lineage>
</organism>
<keyword evidence="3" id="KW-1185">Reference proteome</keyword>
<proteinExistence type="predicted"/>
<dbReference type="HOGENOM" id="CLU_127076_1_1_7"/>
<accession>D0LKI1</accession>
<dbReference type="OrthoDB" id="5801787at2"/>
<dbReference type="RefSeq" id="WP_012827637.1">
    <property type="nucleotide sequence ID" value="NC_013440.1"/>
</dbReference>
<feature type="transmembrane region" description="Helical" evidence="1">
    <location>
        <begin position="91"/>
        <end position="109"/>
    </location>
</feature>
<feature type="transmembrane region" description="Helical" evidence="1">
    <location>
        <begin position="121"/>
        <end position="140"/>
    </location>
</feature>